<feature type="domain" description="Histidine kinase" evidence="7">
    <location>
        <begin position="398"/>
        <end position="653"/>
    </location>
</feature>
<dbReference type="CDD" id="cd12915">
    <property type="entry name" value="PDC2_DGC_like"/>
    <property type="match status" value="1"/>
</dbReference>
<protein>
    <recommendedName>
        <fullName evidence="2">histidine kinase</fullName>
        <ecNumber evidence="2">2.7.13.3</ecNumber>
    </recommendedName>
</protein>
<name>A0A1W2DQS3_9FIRM</name>
<keyword evidence="6" id="KW-0472">Membrane</keyword>
<evidence type="ECO:0000256" key="2">
    <source>
        <dbReference type="ARBA" id="ARBA00012438"/>
    </source>
</evidence>
<keyword evidence="5" id="KW-0902">Two-component regulatory system</keyword>
<evidence type="ECO:0000256" key="4">
    <source>
        <dbReference type="ARBA" id="ARBA00022777"/>
    </source>
</evidence>
<dbReference type="PANTHER" id="PTHR43065">
    <property type="entry name" value="SENSOR HISTIDINE KINASE"/>
    <property type="match status" value="1"/>
</dbReference>
<evidence type="ECO:0000259" key="7">
    <source>
        <dbReference type="PROSITE" id="PS50109"/>
    </source>
</evidence>
<reference evidence="8 9" key="1">
    <citation type="submission" date="2017-04" db="EMBL/GenBank/DDBJ databases">
        <authorList>
            <person name="Afonso C.L."/>
            <person name="Miller P.J."/>
            <person name="Scott M.A."/>
            <person name="Spackman E."/>
            <person name="Goraichik I."/>
            <person name="Dimitrov K.M."/>
            <person name="Suarez D.L."/>
            <person name="Swayne D.E."/>
        </authorList>
    </citation>
    <scope>NUCLEOTIDE SEQUENCE [LARGE SCALE GENOMIC DNA]</scope>
    <source>
        <strain evidence="8 9">DSM 5090</strain>
    </source>
</reference>
<keyword evidence="3" id="KW-0597">Phosphoprotein</keyword>
<dbReference type="InterPro" id="IPR005467">
    <property type="entry name" value="His_kinase_dom"/>
</dbReference>
<accession>A0A1W2DQS3</accession>
<proteinExistence type="predicted"/>
<comment type="catalytic activity">
    <reaction evidence="1">
        <text>ATP + protein L-histidine = ADP + protein N-phospho-L-histidine.</text>
        <dbReference type="EC" id="2.7.13.3"/>
    </reaction>
</comment>
<keyword evidence="6" id="KW-0812">Transmembrane</keyword>
<dbReference type="Gene3D" id="3.30.450.20">
    <property type="entry name" value="PAS domain"/>
    <property type="match status" value="2"/>
</dbReference>
<dbReference type="SUPFAM" id="SSF55874">
    <property type="entry name" value="ATPase domain of HSP90 chaperone/DNA topoisomerase II/histidine kinase"/>
    <property type="match status" value="1"/>
</dbReference>
<dbReference type="CDD" id="cd00082">
    <property type="entry name" value="HisKA"/>
    <property type="match status" value="1"/>
</dbReference>
<feature type="transmembrane region" description="Helical" evidence="6">
    <location>
        <begin position="291"/>
        <end position="314"/>
    </location>
</feature>
<evidence type="ECO:0000256" key="3">
    <source>
        <dbReference type="ARBA" id="ARBA00022553"/>
    </source>
</evidence>
<dbReference type="STRING" id="112901.SAMN04488500_11750"/>
<dbReference type="InterPro" id="IPR003661">
    <property type="entry name" value="HisK_dim/P_dom"/>
</dbReference>
<dbReference type="EMBL" id="FWXI01000017">
    <property type="protein sequence ID" value="SMC99386.1"/>
    <property type="molecule type" value="Genomic_DNA"/>
</dbReference>
<dbReference type="AlphaFoldDB" id="A0A1W2DQS3"/>
<gene>
    <name evidence="8" type="ORF">SAMN04488500_11750</name>
</gene>
<evidence type="ECO:0000256" key="5">
    <source>
        <dbReference type="ARBA" id="ARBA00023012"/>
    </source>
</evidence>
<dbReference type="CDD" id="cd12914">
    <property type="entry name" value="PDC1_DGC_like"/>
    <property type="match status" value="1"/>
</dbReference>
<dbReference type="RefSeq" id="WP_176215573.1">
    <property type="nucleotide sequence ID" value="NZ_CP155572.1"/>
</dbReference>
<keyword evidence="9" id="KW-1185">Reference proteome</keyword>
<dbReference type="PROSITE" id="PS50109">
    <property type="entry name" value="HIS_KIN"/>
    <property type="match status" value="1"/>
</dbReference>
<dbReference type="Pfam" id="PF02518">
    <property type="entry name" value="HATPase_c"/>
    <property type="match status" value="1"/>
</dbReference>
<evidence type="ECO:0000256" key="6">
    <source>
        <dbReference type="SAM" id="Phobius"/>
    </source>
</evidence>
<dbReference type="Gene3D" id="3.30.565.10">
    <property type="entry name" value="Histidine kinase-like ATPase, C-terminal domain"/>
    <property type="match status" value="1"/>
</dbReference>
<dbReference type="InterPro" id="IPR054327">
    <property type="entry name" value="His-kinase-like_sensor"/>
</dbReference>
<dbReference type="PRINTS" id="PR00344">
    <property type="entry name" value="BCTRLSENSOR"/>
</dbReference>
<keyword evidence="4 8" id="KW-0418">Kinase</keyword>
<feature type="transmembrane region" description="Helical" evidence="6">
    <location>
        <begin position="12"/>
        <end position="35"/>
    </location>
</feature>
<dbReference type="PANTHER" id="PTHR43065:SF50">
    <property type="entry name" value="HISTIDINE KINASE"/>
    <property type="match status" value="1"/>
</dbReference>
<dbReference type="InterPro" id="IPR004358">
    <property type="entry name" value="Sig_transdc_His_kin-like_C"/>
</dbReference>
<dbReference type="SMART" id="SM00387">
    <property type="entry name" value="HATPase_c"/>
    <property type="match status" value="1"/>
</dbReference>
<sequence>MKKTSCFREFLTIRNTISIIVLFGIFLLSVIWIGLHYKVQSERQLTISDAFKDTANFARAFEEHTLRTIKGADQAVLFLKYQYEQEAQTINIPQYIREGRLTNQPFVLLSVMDEAGDLVVSSQVPFVASNLKDREHFKVHEENDSGQLFISKPVLGRSSGKWSIQMTRRVNKPDGSFGGVVVVSVDPFYFTGFYKQVDLGKGSTITLVGKDGIVRARESGITSDVGQDMSQSALMEHLAVRGSGNYVSTSTIDGVKRIYGYRALNDYPFVVLVGISEEEVFRELNQRVSSYYQVAGLTTTVIGIFIIMLLFITVRQRRTAEALKQAHDNLELKVELRTQELFVANKELTSMNEEHIVMNEKLLHINQEVITALAAVEQTQRRLAQQEKLAGIGQLAAGVAHEINNPLGFVTGNVETLEGYFSAFGSVIAKYRELGRELASLKNTSIDERLDQVLIYEKEKEIDYILTDFPELFQDTLEGLGRMSKIVKGMRLFSHVNHQVVEEYNLIDGVETTLLVAQNEFKHYAIVEKSLAPIPTIEAFGSEINQVLLNIIVNAAQAIRARHDAGTGLIKISTWHDERFVYCAIRDNGIGITKENVNNIFNPFFTTKPVGQGTGMGLSISYDIIVNNHKGEILVDSIEGEGTKFTVKLPIKHEITSSS</sequence>
<evidence type="ECO:0000313" key="9">
    <source>
        <dbReference type="Proteomes" id="UP000192738"/>
    </source>
</evidence>
<dbReference type="InterPro" id="IPR003594">
    <property type="entry name" value="HATPase_dom"/>
</dbReference>
<evidence type="ECO:0000313" key="8">
    <source>
        <dbReference type="EMBL" id="SMC99386.1"/>
    </source>
</evidence>
<dbReference type="EC" id="2.7.13.3" evidence="2"/>
<dbReference type="SUPFAM" id="SSF47384">
    <property type="entry name" value="Homodimeric domain of signal transducing histidine kinase"/>
    <property type="match status" value="1"/>
</dbReference>
<keyword evidence="6" id="KW-1133">Transmembrane helix</keyword>
<dbReference type="GO" id="GO:0000155">
    <property type="term" value="F:phosphorelay sensor kinase activity"/>
    <property type="evidence" value="ECO:0007669"/>
    <property type="project" value="InterPro"/>
</dbReference>
<dbReference type="InterPro" id="IPR036890">
    <property type="entry name" value="HATPase_C_sf"/>
</dbReference>
<evidence type="ECO:0000256" key="1">
    <source>
        <dbReference type="ARBA" id="ARBA00000085"/>
    </source>
</evidence>
<keyword evidence="4 8" id="KW-0808">Transferase</keyword>
<dbReference type="Gene3D" id="1.10.287.130">
    <property type="match status" value="1"/>
</dbReference>
<dbReference type="InterPro" id="IPR036097">
    <property type="entry name" value="HisK_dim/P_sf"/>
</dbReference>
<organism evidence="8 9">
    <name type="scientific">Sporomusa malonica</name>
    <dbReference type="NCBI Taxonomy" id="112901"/>
    <lineage>
        <taxon>Bacteria</taxon>
        <taxon>Bacillati</taxon>
        <taxon>Bacillota</taxon>
        <taxon>Negativicutes</taxon>
        <taxon>Selenomonadales</taxon>
        <taxon>Sporomusaceae</taxon>
        <taxon>Sporomusa</taxon>
    </lineage>
</organism>
<dbReference type="Pfam" id="PF22588">
    <property type="entry name" value="dCache_1_like"/>
    <property type="match status" value="1"/>
</dbReference>
<dbReference type="Proteomes" id="UP000192738">
    <property type="component" value="Unassembled WGS sequence"/>
</dbReference>